<evidence type="ECO:0000313" key="2">
    <source>
        <dbReference type="Proteomes" id="UP000660668"/>
    </source>
</evidence>
<evidence type="ECO:0000313" key="1">
    <source>
        <dbReference type="EMBL" id="MBF4766633.1"/>
    </source>
</evidence>
<gene>
    <name evidence="1" type="ORF">ISU10_02490</name>
</gene>
<name>A0A930YH55_9ACTN</name>
<dbReference type="RefSeq" id="WP_194694788.1">
    <property type="nucleotide sequence ID" value="NZ_JADKPO010000002.1"/>
</dbReference>
<organism evidence="1 2">
    <name type="scientific">Nocardioides agariphilus</name>
    <dbReference type="NCBI Taxonomy" id="433664"/>
    <lineage>
        <taxon>Bacteria</taxon>
        <taxon>Bacillati</taxon>
        <taxon>Actinomycetota</taxon>
        <taxon>Actinomycetes</taxon>
        <taxon>Propionibacteriales</taxon>
        <taxon>Nocardioidaceae</taxon>
        <taxon>Nocardioides</taxon>
    </lineage>
</organism>
<sequence length="159" mass="18176">MRLRTEQERIQKHLNGEQVLDFLEGTYWDAEHYISEVLDRPEGIFNMWDSRYVKVGTGSLVVTERRLIFVPDEGGTPRAGTFAESPRDKSAPSANALAWVTFNPVETIKVPEQHCIMISFDGRYLPKYDEFGFFATDSPRVKAFSQEVERSARSARRGA</sequence>
<accession>A0A930YH55</accession>
<proteinExistence type="predicted"/>
<keyword evidence="2" id="KW-1185">Reference proteome</keyword>
<protein>
    <submittedName>
        <fullName evidence="1">Uncharacterized protein</fullName>
    </submittedName>
</protein>
<comment type="caution">
    <text evidence="1">The sequence shown here is derived from an EMBL/GenBank/DDBJ whole genome shotgun (WGS) entry which is preliminary data.</text>
</comment>
<reference evidence="1" key="1">
    <citation type="submission" date="2020-11" db="EMBL/GenBank/DDBJ databases">
        <title>Nocardioides cynanchi sp. nov., isolated from soil of rhizosphere of Cynanchum wilfordii.</title>
        <authorList>
            <person name="Lee J.-S."/>
            <person name="Suh M.K."/>
            <person name="Kim J.-S."/>
        </authorList>
    </citation>
    <scope>NUCLEOTIDE SEQUENCE</scope>
    <source>
        <strain evidence="1">KCTC 19276</strain>
    </source>
</reference>
<dbReference type="AlphaFoldDB" id="A0A930YH55"/>
<dbReference type="EMBL" id="JADKPO010000002">
    <property type="protein sequence ID" value="MBF4766633.1"/>
    <property type="molecule type" value="Genomic_DNA"/>
</dbReference>
<dbReference type="Proteomes" id="UP000660668">
    <property type="component" value="Unassembled WGS sequence"/>
</dbReference>